<dbReference type="Proteomes" id="UP000003959">
    <property type="component" value="Unassembled WGS sequence"/>
</dbReference>
<reference evidence="2" key="1">
    <citation type="journal article" date="2011" name="Proc. Natl. Acad. Sci. U.S.A.">
        <title>Genomic insights into the physiology and ecology of the marine filamentous cyanobacterium Lyngbya majuscula.</title>
        <authorList>
            <person name="Jones A.C."/>
            <person name="Monroe E.A."/>
            <person name="Podell S."/>
            <person name="Hess W.R."/>
            <person name="Klages S."/>
            <person name="Esquenazi E."/>
            <person name="Niessen S."/>
            <person name="Hoover H."/>
            <person name="Rothmann M."/>
            <person name="Lasken R.S."/>
            <person name="Yates J.R.III."/>
            <person name="Reinhardt R."/>
            <person name="Kube M."/>
            <person name="Burkart M.D."/>
            <person name="Allen E.E."/>
            <person name="Dorrestein P.C."/>
            <person name="Gerwick W.H."/>
            <person name="Gerwick L."/>
        </authorList>
    </citation>
    <scope>NUCLEOTIDE SEQUENCE [LARGE SCALE GENOMIC DNA]</scope>
    <source>
        <strain evidence="2">3L</strain>
    </source>
</reference>
<evidence type="ECO:0000313" key="1">
    <source>
        <dbReference type="EMBL" id="EGJ30137.1"/>
    </source>
</evidence>
<sequence>MIFHISIAADNPYHVATVLAEIFKGNCIEFAPHPGSYMTLAFDQYGTAIEVYPRGTELKPGTNQQELQFLNNEASSKFTATHAAIAVPLNQQEIEKIGEREQWRVVRCSRKGYFDVMELWIENTLLLELLTPEMAHQYTQVMEPNNLTQLIEQFKNQKAINN</sequence>
<organism evidence="1 2">
    <name type="scientific">Moorena producens 3L</name>
    <dbReference type="NCBI Taxonomy" id="489825"/>
    <lineage>
        <taxon>Bacteria</taxon>
        <taxon>Bacillati</taxon>
        <taxon>Cyanobacteriota</taxon>
        <taxon>Cyanophyceae</taxon>
        <taxon>Coleofasciculales</taxon>
        <taxon>Coleofasciculaceae</taxon>
        <taxon>Moorena</taxon>
    </lineage>
</organism>
<dbReference type="RefSeq" id="WP_008188263.1">
    <property type="nucleotide sequence ID" value="NZ_GL890959.1"/>
</dbReference>
<evidence type="ECO:0000313" key="2">
    <source>
        <dbReference type="Proteomes" id="UP000003959"/>
    </source>
</evidence>
<dbReference type="EMBL" id="GL890959">
    <property type="protein sequence ID" value="EGJ30137.1"/>
    <property type="molecule type" value="Genomic_DNA"/>
</dbReference>
<proteinExistence type="predicted"/>
<keyword evidence="2" id="KW-1185">Reference proteome</keyword>
<name>F4XZ59_9CYAN</name>
<dbReference type="eggNOG" id="ENOG50303VH">
    <property type="taxonomic scope" value="Bacteria"/>
</dbReference>
<gene>
    <name evidence="1" type="ORF">LYNGBM3L_56170</name>
</gene>
<accession>F4XZ59</accession>
<evidence type="ECO:0008006" key="3">
    <source>
        <dbReference type="Google" id="ProtNLM"/>
    </source>
</evidence>
<dbReference type="AlphaFoldDB" id="F4XZ59"/>
<dbReference type="HOGENOM" id="CLU_114050_0_0_3"/>
<dbReference type="OrthoDB" id="512901at2"/>
<protein>
    <recommendedName>
        <fullName evidence="3">VOC domain-containing protein</fullName>
    </recommendedName>
</protein>